<gene>
    <name evidence="2" type="ORF">UREOM_2430</name>
</gene>
<dbReference type="RefSeq" id="WP_353289694.1">
    <property type="nucleotide sequence ID" value="NZ_BAABQM010000001.1"/>
</dbReference>
<comment type="caution">
    <text evidence="2">The sequence shown here is derived from an EMBL/GenBank/DDBJ whole genome shotgun (WGS) entry which is preliminary data.</text>
</comment>
<dbReference type="EMBL" id="BAABQM010000001">
    <property type="protein sequence ID" value="GAA5414532.1"/>
    <property type="molecule type" value="Genomic_DNA"/>
</dbReference>
<evidence type="ECO:0000256" key="1">
    <source>
        <dbReference type="SAM" id="SignalP"/>
    </source>
</evidence>
<feature type="chain" id="PRO_5046376427" evidence="1">
    <location>
        <begin position="28"/>
        <end position="964"/>
    </location>
</feature>
<name>A0ABP9U6F3_9BACT</name>
<proteinExistence type="predicted"/>
<dbReference type="PANTHER" id="PTHR33361:SF2">
    <property type="entry name" value="DUF885 DOMAIN-CONTAINING PROTEIN"/>
    <property type="match status" value="1"/>
</dbReference>
<sequence>MISKRNKKILFTTLGIAATALTVVPLAASLSACSYSNDKQQKLVNPVLDAYSDFTNAKDQITSKSHCGLASDSQIQELTALTNTWLEKFNNLAKNSKELNLNSDQVVWINSIIYNLEQELKNYSTHIQWLGGSSLDNGSTYPLASIQDYVVWNTTGTSLDPQEISANDVNSVTHNLTEYTGYLKLLETNLKEGVAHQVAQSIIGQRLLIGDMLKNFYPEQLEWWANPSHKGTGANGIITINDFINGPSGATDYPKTDFFLQQLQDVKQANVGDVSAYETACENAQKQLNQFITYYVGDYFANAIKEGSDYGFGGAMGAKARPFLYQKQMDNNQEIEMTWTNQAGTHSLYGLGLTEEDLNTHSVGLSFMRNSTAGADLYNHLLELSTTTNKTAEEIFNTGIKDTQNGTANMKALANAVVALETGNKYIDADATKSGIQTQTTWTTNVNIDHDGIGPQAPQATNLTFKYTTDANSADWTKNWTQFNTWLNDEDFFWGREKENDASIFTQKDYDILLGQNTPTQDQLNRYGLSVADYKYWKNELETNGYWTQWNQDNKMYGSIPAKSVLCAAFTEYRDFKAFVTNYAMKYENGRFTKSVSEFGIKPWKYNDRNTQGAGASGGPDDNHFYLNIDPYYGLSKWSEHSFVAHETFLGHRTQGEYVAEHGAKVNNKQGPIFSFSSYAEGWALFVEWFQNQIGAYGKPQAPANGEINYSSSLPSSFKGTDAEGFVAGDLHGNDHGGENYQDILRVKTGNETTSFGFQNGVYWDKLQHNQAYTLKDDKAGWSIATELGNMLQYYGFLNLAQLRNMREAVDTAIHAKFSATSQDGSLASGASINDVRKYLKNNSALDIGNIQAESIRYLVLPGQATSYMTGEHVMEELYTNVNKAYQKTHPNKQLVSDTTAVKKLFDIYLRNGSIPLDALKNEVDNPDMIAYIVDDKQAMISQNRSYTENDATASSINSATQQR</sequence>
<reference evidence="2" key="1">
    <citation type="submission" date="2024-02" db="EMBL/GenBank/DDBJ databases">
        <title>Draft genome sequence of new strains in genus Ureaplasma.</title>
        <authorList>
            <person name="Nakajima Y."/>
            <person name="Segawa T."/>
        </authorList>
    </citation>
    <scope>NUCLEOTIDE SEQUENCE [LARGE SCALE GENOMIC DNA]</scope>
    <source>
        <strain evidence="2">OM1</strain>
    </source>
</reference>
<feature type="signal peptide" evidence="1">
    <location>
        <begin position="1"/>
        <end position="27"/>
    </location>
</feature>
<keyword evidence="1" id="KW-0732">Signal</keyword>
<dbReference type="PROSITE" id="PS51257">
    <property type="entry name" value="PROKAR_LIPOPROTEIN"/>
    <property type="match status" value="1"/>
</dbReference>
<accession>A0ABP9U6F3</accession>
<dbReference type="InterPro" id="IPR010281">
    <property type="entry name" value="DUF885"/>
</dbReference>
<keyword evidence="3" id="KW-1185">Reference proteome</keyword>
<dbReference type="Proteomes" id="UP001449582">
    <property type="component" value="Unassembled WGS sequence"/>
</dbReference>
<protein>
    <submittedName>
        <fullName evidence="2">Uncharacterized protein</fullName>
    </submittedName>
</protein>
<organism evidence="2 3">
    <name type="scientific">Ureaplasma ceti</name>
    <dbReference type="NCBI Taxonomy" id="3119530"/>
    <lineage>
        <taxon>Bacteria</taxon>
        <taxon>Bacillati</taxon>
        <taxon>Mycoplasmatota</taxon>
        <taxon>Mycoplasmoidales</taxon>
        <taxon>Mycoplasmoidaceae</taxon>
        <taxon>Ureaplasma</taxon>
    </lineage>
</organism>
<evidence type="ECO:0000313" key="2">
    <source>
        <dbReference type="EMBL" id="GAA5414532.1"/>
    </source>
</evidence>
<dbReference type="Pfam" id="PF05960">
    <property type="entry name" value="DUF885"/>
    <property type="match status" value="2"/>
</dbReference>
<dbReference type="PANTHER" id="PTHR33361">
    <property type="entry name" value="GLR0591 PROTEIN"/>
    <property type="match status" value="1"/>
</dbReference>
<evidence type="ECO:0000313" key="3">
    <source>
        <dbReference type="Proteomes" id="UP001449582"/>
    </source>
</evidence>